<protein>
    <submittedName>
        <fullName evidence="1">Uncharacterized protein</fullName>
    </submittedName>
</protein>
<reference evidence="1" key="1">
    <citation type="submission" date="2016-04" db="EMBL/GenBank/DDBJ databases">
        <authorList>
            <person name="Evans L.H."/>
            <person name="Alamgir A."/>
            <person name="Owens N."/>
            <person name="Weber N.D."/>
            <person name="Virtaneva K."/>
            <person name="Barbian K."/>
            <person name="Babar A."/>
            <person name="Rosenke K."/>
        </authorList>
    </citation>
    <scope>NUCLEOTIDE SEQUENCE</scope>
    <source>
        <strain evidence="1">86-2</strain>
    </source>
</reference>
<organism evidence="1">
    <name type="scientific">uncultured Dysgonomonas sp</name>
    <dbReference type="NCBI Taxonomy" id="206096"/>
    <lineage>
        <taxon>Bacteria</taxon>
        <taxon>Pseudomonadati</taxon>
        <taxon>Bacteroidota</taxon>
        <taxon>Bacteroidia</taxon>
        <taxon>Bacteroidales</taxon>
        <taxon>Dysgonomonadaceae</taxon>
        <taxon>Dysgonomonas</taxon>
        <taxon>environmental samples</taxon>
    </lineage>
</organism>
<gene>
    <name evidence="1" type="ORF">KL86DYS2_12519</name>
</gene>
<name>A0A212JX74_9BACT</name>
<proteinExistence type="predicted"/>
<dbReference type="RefSeq" id="WP_296950253.1">
    <property type="nucleotide sequence ID" value="NZ_LT599021.1"/>
</dbReference>
<dbReference type="AlphaFoldDB" id="A0A212JX74"/>
<accession>A0A212JX74</accession>
<evidence type="ECO:0000313" key="1">
    <source>
        <dbReference type="EMBL" id="SBW03905.1"/>
    </source>
</evidence>
<dbReference type="EMBL" id="FLUL01000001">
    <property type="protein sequence ID" value="SBW03905.1"/>
    <property type="molecule type" value="Genomic_DNA"/>
</dbReference>
<sequence>MANKWNIKGFFSGITEDYSNYRWYKGEKENPYQGDDKQPLAASFWIYERDFHLSYLNTMDTSKPLKKAYQEWKEQLLKEHLPGKAPNPNGDATDWEKVFERGDFSGIPLYLQ</sequence>